<dbReference type="CDD" id="cd00519">
    <property type="entry name" value="Lipase_3"/>
    <property type="match status" value="1"/>
</dbReference>
<name>A0ABS9X2N1_9GAMM</name>
<proteinExistence type="predicted"/>
<dbReference type="PANTHER" id="PTHR45856:SF24">
    <property type="entry name" value="FUNGAL LIPASE-LIKE DOMAIN-CONTAINING PROTEIN"/>
    <property type="match status" value="1"/>
</dbReference>
<dbReference type="InterPro" id="IPR029058">
    <property type="entry name" value="AB_hydrolase_fold"/>
</dbReference>
<dbReference type="Pfam" id="PF01764">
    <property type="entry name" value="Lipase_3"/>
    <property type="match status" value="1"/>
</dbReference>
<comment type="caution">
    <text evidence="2">The sequence shown here is derived from an EMBL/GenBank/DDBJ whole genome shotgun (WGS) entry which is preliminary data.</text>
</comment>
<dbReference type="EMBL" id="JAKKSL010000002">
    <property type="protein sequence ID" value="MCI2284340.1"/>
    <property type="molecule type" value="Genomic_DNA"/>
</dbReference>
<organism evidence="2 3">
    <name type="scientific">Colwellia maritima</name>
    <dbReference type="NCBI Taxonomy" id="2912588"/>
    <lineage>
        <taxon>Bacteria</taxon>
        <taxon>Pseudomonadati</taxon>
        <taxon>Pseudomonadota</taxon>
        <taxon>Gammaproteobacteria</taxon>
        <taxon>Alteromonadales</taxon>
        <taxon>Colwelliaceae</taxon>
        <taxon>Colwellia</taxon>
    </lineage>
</organism>
<protein>
    <submittedName>
        <fullName evidence="2">Lipase family protein</fullName>
    </submittedName>
</protein>
<dbReference type="PANTHER" id="PTHR45856">
    <property type="entry name" value="ALPHA/BETA-HYDROLASES SUPERFAMILY PROTEIN"/>
    <property type="match status" value="1"/>
</dbReference>
<dbReference type="InterPro" id="IPR051218">
    <property type="entry name" value="Sec_MonoDiacylglyc_Lipase"/>
</dbReference>
<dbReference type="Gene3D" id="3.40.50.1820">
    <property type="entry name" value="alpha/beta hydrolase"/>
    <property type="match status" value="1"/>
</dbReference>
<dbReference type="Proteomes" id="UP001139646">
    <property type="component" value="Unassembled WGS sequence"/>
</dbReference>
<dbReference type="InterPro" id="IPR002921">
    <property type="entry name" value="Fungal_lipase-type"/>
</dbReference>
<evidence type="ECO:0000313" key="3">
    <source>
        <dbReference type="Proteomes" id="UP001139646"/>
    </source>
</evidence>
<dbReference type="RefSeq" id="WP_242286781.1">
    <property type="nucleotide sequence ID" value="NZ_JAKKSL010000002.1"/>
</dbReference>
<evidence type="ECO:0000313" key="2">
    <source>
        <dbReference type="EMBL" id="MCI2284340.1"/>
    </source>
</evidence>
<feature type="domain" description="Fungal lipase-type" evidence="1">
    <location>
        <begin position="84"/>
        <end position="213"/>
    </location>
</feature>
<keyword evidence="3" id="KW-1185">Reference proteome</keyword>
<accession>A0ABS9X2N1</accession>
<reference evidence="2" key="1">
    <citation type="submission" date="2022-01" db="EMBL/GenBank/DDBJ databases">
        <title>Colwellia maritima, isolated from seawater.</title>
        <authorList>
            <person name="Kristyanto S."/>
            <person name="Jung J."/>
            <person name="Jeon C.O."/>
        </authorList>
    </citation>
    <scope>NUCLEOTIDE SEQUENCE</scope>
    <source>
        <strain evidence="2">MSW7</strain>
    </source>
</reference>
<sequence length="392" mass="42644">MKKITPQLSSQLANVVYQIETPDRAGKYNLIGKEAISVKKHFNFELSNGPVKGVSGGFLSHLFNRTTGFALLGKGKGVYKGDHVITIRGTNILRDWLTNANVGLTGSATGTTVHAGFNKTFQTMKPAFQQYITQAKKQGPIGTVHCVGHSLGGALAGLTADWLKSEYGMPVNLYTFGAPRIGLNGFSAQTTARVDNIFRCTHGADPVPNVPLWPFAHAPYNGSEYRLNSGQGFSPSAHKMGTNGNPGYVNSAKGYDWGALQKRSDNFLNTPVRLDYDNRNQASYSAYWADKISAALITVLKDAGYYHAIMAQATASSALTFYDLISRTLVKVAQASVKYSKQVAGLLGHMLVFAGQAAYKLTELTYEVIKWVFDKTLGVLYRSVREAINSTF</sequence>
<dbReference type="SUPFAM" id="SSF53474">
    <property type="entry name" value="alpha/beta-Hydrolases"/>
    <property type="match status" value="1"/>
</dbReference>
<gene>
    <name evidence="2" type="ORF">L3081_14295</name>
</gene>
<evidence type="ECO:0000259" key="1">
    <source>
        <dbReference type="Pfam" id="PF01764"/>
    </source>
</evidence>